<dbReference type="Pfam" id="PF00512">
    <property type="entry name" value="HisKA"/>
    <property type="match status" value="1"/>
</dbReference>
<dbReference type="EC" id="2.7.13.3" evidence="2"/>
<reference evidence="9 10" key="1">
    <citation type="submission" date="2016-09" db="EMBL/GenBank/DDBJ databases">
        <title>Pseudoalteromonas amylolytica sp. nov., isolated from the surface seawater.</title>
        <authorList>
            <person name="Wu Y.-H."/>
            <person name="Cheng H."/>
            <person name="Jin X.-B."/>
            <person name="Wang C.-S."/>
            <person name="Xu X.-W."/>
        </authorList>
    </citation>
    <scope>NUCLEOTIDE SEQUENCE [LARGE SCALE GENOMIC DNA]</scope>
    <source>
        <strain evidence="9 10">JW1</strain>
    </source>
</reference>
<proteinExistence type="predicted"/>
<dbReference type="InterPro" id="IPR003661">
    <property type="entry name" value="HisK_dim/P_dom"/>
</dbReference>
<dbReference type="PROSITE" id="PS50113">
    <property type="entry name" value="PAC"/>
    <property type="match status" value="1"/>
</dbReference>
<dbReference type="SUPFAM" id="SSF55874">
    <property type="entry name" value="ATPase domain of HSP90 chaperone/DNA topoisomerase II/histidine kinase"/>
    <property type="match status" value="1"/>
</dbReference>
<dbReference type="PRINTS" id="PR00344">
    <property type="entry name" value="BCTRLSENSOR"/>
</dbReference>
<dbReference type="SUPFAM" id="SSF47384">
    <property type="entry name" value="Homodimeric domain of signal transducing histidine kinase"/>
    <property type="match status" value="1"/>
</dbReference>
<evidence type="ECO:0000313" key="9">
    <source>
        <dbReference type="EMBL" id="OHU93078.1"/>
    </source>
</evidence>
<feature type="domain" description="Response regulatory" evidence="7">
    <location>
        <begin position="777"/>
        <end position="896"/>
    </location>
</feature>
<dbReference type="InterPro" id="IPR013655">
    <property type="entry name" value="PAS_fold_3"/>
</dbReference>
<evidence type="ECO:0000256" key="2">
    <source>
        <dbReference type="ARBA" id="ARBA00012438"/>
    </source>
</evidence>
<comment type="catalytic activity">
    <reaction evidence="1">
        <text>ATP + protein L-histidine = ADP + protein N-phospho-L-histidine.</text>
        <dbReference type="EC" id="2.7.13.3"/>
    </reaction>
</comment>
<keyword evidence="3 5" id="KW-0597">Phosphoprotein</keyword>
<dbReference type="InterPro" id="IPR004358">
    <property type="entry name" value="Sig_transdc_His_kin-like_C"/>
</dbReference>
<evidence type="ECO:0000256" key="5">
    <source>
        <dbReference type="PROSITE-ProRule" id="PRU00169"/>
    </source>
</evidence>
<dbReference type="Gene3D" id="3.30.565.10">
    <property type="entry name" value="Histidine kinase-like ATPase, C-terminal domain"/>
    <property type="match status" value="1"/>
</dbReference>
<organism evidence="9 10">
    <name type="scientific">Pseudoalteromonas amylolytica</name>
    <dbReference type="NCBI Taxonomy" id="1859457"/>
    <lineage>
        <taxon>Bacteria</taxon>
        <taxon>Pseudomonadati</taxon>
        <taxon>Pseudomonadota</taxon>
        <taxon>Gammaproteobacteria</taxon>
        <taxon>Alteromonadales</taxon>
        <taxon>Pseudoalteromonadaceae</taxon>
        <taxon>Pseudoalteromonas</taxon>
    </lineage>
</organism>
<dbReference type="SMART" id="SM00448">
    <property type="entry name" value="REC"/>
    <property type="match status" value="1"/>
</dbReference>
<dbReference type="SMART" id="SM00387">
    <property type="entry name" value="HATPase_c"/>
    <property type="match status" value="1"/>
</dbReference>
<keyword evidence="10" id="KW-1185">Reference proteome</keyword>
<feature type="domain" description="Histidine kinase" evidence="6">
    <location>
        <begin position="386"/>
        <end position="612"/>
    </location>
</feature>
<dbReference type="Gene3D" id="3.30.450.20">
    <property type="entry name" value="PAS domain"/>
    <property type="match status" value="1"/>
</dbReference>
<dbReference type="SMART" id="SM00388">
    <property type="entry name" value="HisKA"/>
    <property type="match status" value="1"/>
</dbReference>
<dbReference type="CDD" id="cd00130">
    <property type="entry name" value="PAS"/>
    <property type="match status" value="1"/>
</dbReference>
<dbReference type="AlphaFoldDB" id="A0A1S1N4D2"/>
<dbReference type="EMBL" id="MKJU01000005">
    <property type="protein sequence ID" value="OHU93078.1"/>
    <property type="molecule type" value="Genomic_DNA"/>
</dbReference>
<dbReference type="STRING" id="1859457.BET10_03475"/>
<dbReference type="InterPro" id="IPR036097">
    <property type="entry name" value="HisK_dim/P_sf"/>
</dbReference>
<sequence length="898" mass="101414">MKLEITKTPALLIGDDLTILDLNDAAIMQLMLKVDEVKNQPVEQYFGFSEEPTLPLLHSWAHTRITLTLKKLQADVVVLPQEQNRFLFLIINTIPLDAYEQVAPAEQVIGSWMYNANEHTFQLSNTCATLLALTEKTAVPLDTLVQSIDMSDRESLLNTFSKADKDKEPFHLSLKTAHTLDSTPLQLICQGTQDETDKVILKGLLKRDIYSQVIHCKLHEQNESRKRALEGGRIGTWSATQVGTQWFVRWDEQTCKLLHEPLDQNYGDLDKWISFIHSKDADEIKNAIEHSLKSQENFEKEYRCVLNDGSALYIYAKGVVSYNQQTQTKCLDGVIIDHTSIYEARMRLEESNLLLEAKVKSRTEELNQAVKHAEMASQSKSEFLSMMSHELRTPMNAIIGALDLLTHQDNSFEEQELLDTAAIAANNLVSILNDILDINKIEAGKLELDCYDFDVSDMLNNIVVIFGPIAQQKGVELSLFESVDIPLQLNGDENRIRQVLFNLVSNAIKFCGNSTDQPGHVIIDVTCAQVNRLVNKLTLSVKDDGIGIDDDTLKRLFTPFTQADKSTTRRFGGTGLGLAICGRLIELMGGEIIVKSELGKGSEFIVSIPIWNFKPRNHEAIFSCANLYHHIKNESKVEYLTQKLQMYIEDIQQNPLEQTTNTNGNDDELSIVVITDRDDIHAIDTNSLPPAGRLLILYTLNMFEQLKGRFSDVLMLDLNTLTFFTLHKYLLRLQNIDSKTCQQLNEDDFEIDLGLEPGLDSKSSIQPESPAKPDMLPILIVEDNEFNQKLMVKQLSRLGYQCELASDGMQGLKMWQKGNYALVLTDCHMPRMDGFELTRQIRAGENQNVQDPIPIIAVTGAAMKGDQDFCLSVGMSDFISKPVTLEKFKNTIEKWYGR</sequence>
<dbReference type="OrthoDB" id="9810730at2"/>
<dbReference type="PANTHER" id="PTHR45339">
    <property type="entry name" value="HYBRID SIGNAL TRANSDUCTION HISTIDINE KINASE J"/>
    <property type="match status" value="1"/>
</dbReference>
<dbReference type="Pfam" id="PF08447">
    <property type="entry name" value="PAS_3"/>
    <property type="match status" value="1"/>
</dbReference>
<keyword evidence="4" id="KW-0902">Two-component regulatory system</keyword>
<dbReference type="Pfam" id="PF02518">
    <property type="entry name" value="HATPase_c"/>
    <property type="match status" value="1"/>
</dbReference>
<dbReference type="InterPro" id="IPR035965">
    <property type="entry name" value="PAS-like_dom_sf"/>
</dbReference>
<accession>A0A1S1N4D2</accession>
<evidence type="ECO:0000259" key="7">
    <source>
        <dbReference type="PROSITE" id="PS50110"/>
    </source>
</evidence>
<evidence type="ECO:0000256" key="3">
    <source>
        <dbReference type="ARBA" id="ARBA00022553"/>
    </source>
</evidence>
<dbReference type="FunFam" id="3.30.565.10:FF:000010">
    <property type="entry name" value="Sensor histidine kinase RcsC"/>
    <property type="match status" value="1"/>
</dbReference>
<dbReference type="CDD" id="cd17546">
    <property type="entry name" value="REC_hyHK_CKI1_RcsC-like"/>
    <property type="match status" value="1"/>
</dbReference>
<dbReference type="InterPro" id="IPR001789">
    <property type="entry name" value="Sig_transdc_resp-reg_receiver"/>
</dbReference>
<gene>
    <name evidence="9" type="ORF">BET10_03475</name>
</gene>
<dbReference type="PANTHER" id="PTHR45339:SF1">
    <property type="entry name" value="HYBRID SIGNAL TRANSDUCTION HISTIDINE KINASE J"/>
    <property type="match status" value="1"/>
</dbReference>
<evidence type="ECO:0000259" key="8">
    <source>
        <dbReference type="PROSITE" id="PS50113"/>
    </source>
</evidence>
<dbReference type="CDD" id="cd16922">
    <property type="entry name" value="HATPase_EvgS-ArcB-TorS-like"/>
    <property type="match status" value="1"/>
</dbReference>
<dbReference type="Pfam" id="PF00072">
    <property type="entry name" value="Response_reg"/>
    <property type="match status" value="1"/>
</dbReference>
<feature type="modified residue" description="4-aspartylphosphate" evidence="5">
    <location>
        <position position="826"/>
    </location>
</feature>
<feature type="domain" description="PAC" evidence="8">
    <location>
        <begin position="298"/>
        <end position="350"/>
    </location>
</feature>
<dbReference type="InterPro" id="IPR003594">
    <property type="entry name" value="HATPase_dom"/>
</dbReference>
<dbReference type="GO" id="GO:0000155">
    <property type="term" value="F:phosphorelay sensor kinase activity"/>
    <property type="evidence" value="ECO:0007669"/>
    <property type="project" value="InterPro"/>
</dbReference>
<dbReference type="RefSeq" id="WP_070983085.1">
    <property type="nucleotide sequence ID" value="NZ_MKJU01000005.1"/>
</dbReference>
<dbReference type="InterPro" id="IPR005467">
    <property type="entry name" value="His_kinase_dom"/>
</dbReference>
<dbReference type="CDD" id="cd00082">
    <property type="entry name" value="HisKA"/>
    <property type="match status" value="1"/>
</dbReference>
<dbReference type="PROSITE" id="PS50109">
    <property type="entry name" value="HIS_KIN"/>
    <property type="match status" value="1"/>
</dbReference>
<dbReference type="SUPFAM" id="SSF52172">
    <property type="entry name" value="CheY-like"/>
    <property type="match status" value="1"/>
</dbReference>
<dbReference type="InterPro" id="IPR000014">
    <property type="entry name" value="PAS"/>
</dbReference>
<dbReference type="Gene3D" id="1.10.287.130">
    <property type="match status" value="1"/>
</dbReference>
<dbReference type="Gene3D" id="3.40.50.2300">
    <property type="match status" value="1"/>
</dbReference>
<dbReference type="PROSITE" id="PS50110">
    <property type="entry name" value="RESPONSE_REGULATORY"/>
    <property type="match status" value="1"/>
</dbReference>
<dbReference type="SUPFAM" id="SSF55785">
    <property type="entry name" value="PYP-like sensor domain (PAS domain)"/>
    <property type="match status" value="1"/>
</dbReference>
<name>A0A1S1N4D2_9GAMM</name>
<evidence type="ECO:0000313" key="10">
    <source>
        <dbReference type="Proteomes" id="UP000179786"/>
    </source>
</evidence>
<evidence type="ECO:0000256" key="4">
    <source>
        <dbReference type="ARBA" id="ARBA00023012"/>
    </source>
</evidence>
<evidence type="ECO:0000256" key="1">
    <source>
        <dbReference type="ARBA" id="ARBA00000085"/>
    </source>
</evidence>
<dbReference type="InterPro" id="IPR011006">
    <property type="entry name" value="CheY-like_superfamily"/>
</dbReference>
<dbReference type="InterPro" id="IPR036890">
    <property type="entry name" value="HATPase_C_sf"/>
</dbReference>
<comment type="caution">
    <text evidence="9">The sequence shown here is derived from an EMBL/GenBank/DDBJ whole genome shotgun (WGS) entry which is preliminary data.</text>
</comment>
<evidence type="ECO:0000259" key="6">
    <source>
        <dbReference type="PROSITE" id="PS50109"/>
    </source>
</evidence>
<protein>
    <recommendedName>
        <fullName evidence="2">histidine kinase</fullName>
        <ecNumber evidence="2">2.7.13.3</ecNumber>
    </recommendedName>
</protein>
<dbReference type="InterPro" id="IPR000700">
    <property type="entry name" value="PAS-assoc_C"/>
</dbReference>
<dbReference type="Proteomes" id="UP000179786">
    <property type="component" value="Unassembled WGS sequence"/>
</dbReference>